<proteinExistence type="predicted"/>
<reference evidence="2" key="1">
    <citation type="journal article" date="2015" name="Nature">
        <title>Complex archaea that bridge the gap between prokaryotes and eukaryotes.</title>
        <authorList>
            <person name="Spang A."/>
            <person name="Saw J.H."/>
            <person name="Jorgensen S.L."/>
            <person name="Zaremba-Niedzwiedzka K."/>
            <person name="Martijn J."/>
            <person name="Lind A.E."/>
            <person name="van Eijk R."/>
            <person name="Schleper C."/>
            <person name="Guy L."/>
            <person name="Ettema T.J."/>
        </authorList>
    </citation>
    <scope>NUCLEOTIDE SEQUENCE</scope>
</reference>
<protein>
    <recommendedName>
        <fullName evidence="1">N-acetyltransferase domain-containing protein</fullName>
    </recommendedName>
</protein>
<organism evidence="2">
    <name type="scientific">marine sediment metagenome</name>
    <dbReference type="NCBI Taxonomy" id="412755"/>
    <lineage>
        <taxon>unclassified sequences</taxon>
        <taxon>metagenomes</taxon>
        <taxon>ecological metagenomes</taxon>
    </lineage>
</organism>
<dbReference type="SUPFAM" id="SSF55729">
    <property type="entry name" value="Acyl-CoA N-acyltransferases (Nat)"/>
    <property type="match status" value="1"/>
</dbReference>
<comment type="caution">
    <text evidence="2">The sequence shown here is derived from an EMBL/GenBank/DDBJ whole genome shotgun (WGS) entry which is preliminary data.</text>
</comment>
<dbReference type="Pfam" id="PF00583">
    <property type="entry name" value="Acetyltransf_1"/>
    <property type="match status" value="1"/>
</dbReference>
<sequence length="138" mass="16422">MRYIEILKETVEIVDGSEFYKLLSQPENDDVFDRLKYLIYPEVDKEIHFVIRDKQKIVAVAGLQKNPYNEQEYWIKHYSVDMDYQNRGLATKLIDAVFIFADKHHIALKRSTPTEMGLKYLTEPIKRAMKKYPNVKIH</sequence>
<dbReference type="EMBL" id="LAZR01009963">
    <property type="protein sequence ID" value="KKM69580.1"/>
    <property type="molecule type" value="Genomic_DNA"/>
</dbReference>
<dbReference type="CDD" id="cd04301">
    <property type="entry name" value="NAT_SF"/>
    <property type="match status" value="1"/>
</dbReference>
<feature type="domain" description="N-acetyltransferase" evidence="1">
    <location>
        <begin position="4"/>
        <end position="138"/>
    </location>
</feature>
<evidence type="ECO:0000313" key="2">
    <source>
        <dbReference type="EMBL" id="KKM69580.1"/>
    </source>
</evidence>
<evidence type="ECO:0000259" key="1">
    <source>
        <dbReference type="PROSITE" id="PS51186"/>
    </source>
</evidence>
<accession>A0A0F9LYU7</accession>
<name>A0A0F9LYU7_9ZZZZ</name>
<dbReference type="InterPro" id="IPR000182">
    <property type="entry name" value="GNAT_dom"/>
</dbReference>
<dbReference type="PROSITE" id="PS51186">
    <property type="entry name" value="GNAT"/>
    <property type="match status" value="1"/>
</dbReference>
<dbReference type="Gene3D" id="3.40.630.30">
    <property type="match status" value="1"/>
</dbReference>
<dbReference type="InterPro" id="IPR016181">
    <property type="entry name" value="Acyl_CoA_acyltransferase"/>
</dbReference>
<dbReference type="GO" id="GO:0016747">
    <property type="term" value="F:acyltransferase activity, transferring groups other than amino-acyl groups"/>
    <property type="evidence" value="ECO:0007669"/>
    <property type="project" value="InterPro"/>
</dbReference>
<dbReference type="AlphaFoldDB" id="A0A0F9LYU7"/>
<gene>
    <name evidence="2" type="ORF">LCGC14_1449270</name>
</gene>